<dbReference type="GO" id="GO:0004519">
    <property type="term" value="F:endonuclease activity"/>
    <property type="evidence" value="ECO:0007669"/>
    <property type="project" value="UniProtKB-KW"/>
</dbReference>
<name>A0A420IKS2_9PEZI</name>
<gene>
    <name evidence="2" type="ORF">GcC1_081033</name>
</gene>
<evidence type="ECO:0000313" key="3">
    <source>
        <dbReference type="Proteomes" id="UP000285405"/>
    </source>
</evidence>
<keyword evidence="2" id="KW-0540">Nuclease</keyword>
<dbReference type="OrthoDB" id="10249562at2759"/>
<proteinExistence type="predicted"/>
<comment type="caution">
    <text evidence="2">The sequence shown here is derived from an EMBL/GenBank/DDBJ whole genome shotgun (WGS) entry which is preliminary data.</text>
</comment>
<organism evidence="2 3">
    <name type="scientific">Golovinomyces cichoracearum</name>
    <dbReference type="NCBI Taxonomy" id="62708"/>
    <lineage>
        <taxon>Eukaryota</taxon>
        <taxon>Fungi</taxon>
        <taxon>Dikarya</taxon>
        <taxon>Ascomycota</taxon>
        <taxon>Pezizomycotina</taxon>
        <taxon>Leotiomycetes</taxon>
        <taxon>Erysiphales</taxon>
        <taxon>Erysiphaceae</taxon>
        <taxon>Golovinomyces</taxon>
    </lineage>
</organism>
<sequence length="161" mass="17928">MKPDGDISIEGTGNRNGTCVHSHKNIEPRIGNLPDSLGIPNGIASAANKNELNLRSMPNSVLKKRFFCPTIQDAQVLSMQAAGSRQSKEPFFCRVDNPLRFRQLLTNYVLNHDHRRLASIVRSGIKVSGDDKFYRGESGFCHAQFSVSIDPTYSDPYWSST</sequence>
<accession>A0A420IKS2</accession>
<keyword evidence="2" id="KW-0378">Hydrolase</keyword>
<protein>
    <submittedName>
        <fullName evidence="2">tRNA-splicing endonuclease subunit Sen2</fullName>
    </submittedName>
</protein>
<dbReference type="AlphaFoldDB" id="A0A420IKS2"/>
<feature type="region of interest" description="Disordered" evidence="1">
    <location>
        <begin position="1"/>
        <end position="21"/>
    </location>
</feature>
<reference evidence="2 3" key="1">
    <citation type="journal article" date="2018" name="BMC Genomics">
        <title>Comparative genome analyses reveal sequence features reflecting distinct modes of host-adaptation between dicot and monocot powdery mildew.</title>
        <authorList>
            <person name="Wu Y."/>
            <person name="Ma X."/>
            <person name="Pan Z."/>
            <person name="Kale S.D."/>
            <person name="Song Y."/>
            <person name="King H."/>
            <person name="Zhang Q."/>
            <person name="Presley C."/>
            <person name="Deng X."/>
            <person name="Wei C.I."/>
            <person name="Xiao S."/>
        </authorList>
    </citation>
    <scope>NUCLEOTIDE SEQUENCE [LARGE SCALE GENOMIC DNA]</scope>
    <source>
        <strain evidence="2">UCSC1</strain>
    </source>
</reference>
<evidence type="ECO:0000256" key="1">
    <source>
        <dbReference type="SAM" id="MobiDB-lite"/>
    </source>
</evidence>
<dbReference type="Proteomes" id="UP000285405">
    <property type="component" value="Unassembled WGS sequence"/>
</dbReference>
<evidence type="ECO:0000313" key="2">
    <source>
        <dbReference type="EMBL" id="RKF75075.1"/>
    </source>
</evidence>
<keyword evidence="2" id="KW-0255">Endonuclease</keyword>
<dbReference type="EMBL" id="MCBR01008116">
    <property type="protein sequence ID" value="RKF75075.1"/>
    <property type="molecule type" value="Genomic_DNA"/>
</dbReference>